<reference evidence="2 3" key="1">
    <citation type="journal article" date="2015" name="Genome Announc.">
        <title>Expanding the biotechnology potential of lactobacilli through comparative genomics of 213 strains and associated genera.</title>
        <authorList>
            <person name="Sun Z."/>
            <person name="Harris H.M."/>
            <person name="McCann A."/>
            <person name="Guo C."/>
            <person name="Argimon S."/>
            <person name="Zhang W."/>
            <person name="Yang X."/>
            <person name="Jeffery I.B."/>
            <person name="Cooney J.C."/>
            <person name="Kagawa T.F."/>
            <person name="Liu W."/>
            <person name="Song Y."/>
            <person name="Salvetti E."/>
            <person name="Wrobel A."/>
            <person name="Rasinkangas P."/>
            <person name="Parkhill J."/>
            <person name="Rea M.C."/>
            <person name="O'Sullivan O."/>
            <person name="Ritari J."/>
            <person name="Douillard F.P."/>
            <person name="Paul Ross R."/>
            <person name="Yang R."/>
            <person name="Briner A.E."/>
            <person name="Felis G.E."/>
            <person name="de Vos W.M."/>
            <person name="Barrangou R."/>
            <person name="Klaenhammer T.R."/>
            <person name="Caufield P.W."/>
            <person name="Cui Y."/>
            <person name="Zhang H."/>
            <person name="O'Toole P.W."/>
        </authorList>
    </citation>
    <scope>NUCLEOTIDE SEQUENCE [LARGE SCALE GENOMIC DNA]</scope>
    <source>
        <strain evidence="2 3">DSM 19909</strain>
    </source>
</reference>
<proteinExistence type="predicted"/>
<keyword evidence="3" id="KW-1185">Reference proteome</keyword>
<sequence length="295" mass="34764">MQSNSEEPRQEITPGQAQLDSSITQKINYLETLQRALHDRDDRQIYELIDKTRYDREVKKSRATTQTQELADLVANDHQQLSHYLSQNLIEYLGQTYPFFYYDEVQDGEFDIYFGNWWDRRLFGQLDVLNVAFNFDETEYNKLKRTFELSAMNQRYNTDHIAEITSKSAELQKLIDQQDERDHQKDQLRDQLKEVSQKSTLPWDSGKVKEERQSIVDQLSNLADQDEASMNANKQIKENDEQILGLSKEDTILNYEKQSIQQTFEDFSHFESHNQSLYTDYLNSLIGRGQVSADD</sequence>
<dbReference type="EMBL" id="AZEE01000028">
    <property type="protein sequence ID" value="KRK97959.1"/>
    <property type="molecule type" value="Genomic_DNA"/>
</dbReference>
<feature type="coiled-coil region" evidence="1">
    <location>
        <begin position="161"/>
        <end position="191"/>
    </location>
</feature>
<dbReference type="AlphaFoldDB" id="A0A0R1M1Z5"/>
<evidence type="ECO:0008006" key="4">
    <source>
        <dbReference type="Google" id="ProtNLM"/>
    </source>
</evidence>
<dbReference type="STRING" id="1423776.FD04_GL000934"/>
<protein>
    <recommendedName>
        <fullName evidence="4">Exonuclease SbcC</fullName>
    </recommendedName>
</protein>
<evidence type="ECO:0000313" key="3">
    <source>
        <dbReference type="Proteomes" id="UP000051160"/>
    </source>
</evidence>
<dbReference type="RefSeq" id="WP_056947767.1">
    <property type="nucleotide sequence ID" value="NZ_AZEE01000028.1"/>
</dbReference>
<dbReference type="PATRIC" id="fig|1423776.4.peg.943"/>
<evidence type="ECO:0000256" key="1">
    <source>
        <dbReference type="SAM" id="Coils"/>
    </source>
</evidence>
<keyword evidence="1" id="KW-0175">Coiled coil</keyword>
<dbReference type="Proteomes" id="UP000051160">
    <property type="component" value="Unassembled WGS sequence"/>
</dbReference>
<comment type="caution">
    <text evidence="2">The sequence shown here is derived from an EMBL/GenBank/DDBJ whole genome shotgun (WGS) entry which is preliminary data.</text>
</comment>
<organism evidence="2 3">
    <name type="scientific">Secundilactobacillus odoratitofui DSM 19909 = JCM 15043</name>
    <dbReference type="NCBI Taxonomy" id="1423776"/>
    <lineage>
        <taxon>Bacteria</taxon>
        <taxon>Bacillati</taxon>
        <taxon>Bacillota</taxon>
        <taxon>Bacilli</taxon>
        <taxon>Lactobacillales</taxon>
        <taxon>Lactobacillaceae</taxon>
        <taxon>Secundilactobacillus</taxon>
    </lineage>
</organism>
<evidence type="ECO:0000313" key="2">
    <source>
        <dbReference type="EMBL" id="KRK97959.1"/>
    </source>
</evidence>
<accession>A0A0R1M1Z5</accession>
<gene>
    <name evidence="2" type="ORF">FD04_GL000934</name>
</gene>
<name>A0A0R1M1Z5_9LACO</name>